<comment type="pathway">
    <text evidence="1">Cell wall biogenesis; peptidoglycan recycling.</text>
</comment>
<evidence type="ECO:0000313" key="3">
    <source>
        <dbReference type="Proteomes" id="UP000236173"/>
    </source>
</evidence>
<comment type="pathway">
    <text evidence="1">Amino-sugar metabolism; 1,6-anhydro-N-acetylmuramate degradation.</text>
</comment>
<dbReference type="Pfam" id="PF03702">
    <property type="entry name" value="AnmK"/>
    <property type="match status" value="1"/>
</dbReference>
<dbReference type="GO" id="GO:0006040">
    <property type="term" value="P:amino sugar metabolic process"/>
    <property type="evidence" value="ECO:0007669"/>
    <property type="project" value="InterPro"/>
</dbReference>
<dbReference type="InterPro" id="IPR005338">
    <property type="entry name" value="Anhydro_N_Ac-Mur_kinase"/>
</dbReference>
<comment type="caution">
    <text evidence="2">The sequence shown here is derived from an EMBL/GenBank/DDBJ whole genome shotgun (WGS) entry which is preliminary data.</text>
</comment>
<dbReference type="HAMAP" id="MF_01270">
    <property type="entry name" value="AnhMurNAc_kinase"/>
    <property type="match status" value="1"/>
</dbReference>
<dbReference type="SUPFAM" id="SSF53067">
    <property type="entry name" value="Actin-like ATPase domain"/>
    <property type="match status" value="1"/>
</dbReference>
<dbReference type="Proteomes" id="UP000236173">
    <property type="component" value="Unassembled WGS sequence"/>
</dbReference>
<dbReference type="InterPro" id="IPR043129">
    <property type="entry name" value="ATPase_NBD"/>
</dbReference>
<dbReference type="GO" id="GO:0097175">
    <property type="term" value="P:1,6-anhydro-N-acetyl-beta-muramic acid catabolic process"/>
    <property type="evidence" value="ECO:0007669"/>
    <property type="project" value="UniProtKB-UniRule"/>
</dbReference>
<dbReference type="Gene3D" id="3.30.420.40">
    <property type="match status" value="2"/>
</dbReference>
<dbReference type="CDD" id="cd24050">
    <property type="entry name" value="ASKHA_NBD_ANMK"/>
    <property type="match status" value="1"/>
</dbReference>
<dbReference type="GO" id="GO:0005524">
    <property type="term" value="F:ATP binding"/>
    <property type="evidence" value="ECO:0007669"/>
    <property type="project" value="UniProtKB-UniRule"/>
</dbReference>
<keyword evidence="1 2" id="KW-0418">Kinase</keyword>
<dbReference type="AlphaFoldDB" id="A0A2H5XAU5"/>
<organism evidence="2 3">
    <name type="scientific">Candidatus Fervidibacter japonicus</name>
    <dbReference type="NCBI Taxonomy" id="2035412"/>
    <lineage>
        <taxon>Bacteria</taxon>
        <taxon>Candidatus Fervidibacterota</taxon>
        <taxon>Candidatus Fervidibacter</taxon>
    </lineage>
</organism>
<dbReference type="PANTHER" id="PTHR30605">
    <property type="entry name" value="ANHYDRO-N-ACETYLMURAMIC ACID KINASE"/>
    <property type="match status" value="1"/>
</dbReference>
<dbReference type="UniPathway" id="UPA00343"/>
<dbReference type="NCBIfam" id="NF007148">
    <property type="entry name" value="PRK09585.3-2"/>
    <property type="match status" value="1"/>
</dbReference>
<comment type="catalytic activity">
    <reaction evidence="1">
        <text>1,6-anhydro-N-acetyl-beta-muramate + ATP + H2O = N-acetyl-D-muramate 6-phosphate + ADP + H(+)</text>
        <dbReference type="Rhea" id="RHEA:24952"/>
        <dbReference type="ChEBI" id="CHEBI:15377"/>
        <dbReference type="ChEBI" id="CHEBI:15378"/>
        <dbReference type="ChEBI" id="CHEBI:30616"/>
        <dbReference type="ChEBI" id="CHEBI:58690"/>
        <dbReference type="ChEBI" id="CHEBI:58722"/>
        <dbReference type="ChEBI" id="CHEBI:456216"/>
        <dbReference type="EC" id="2.7.1.170"/>
    </reaction>
</comment>
<keyword evidence="1 2" id="KW-0808">Transferase</keyword>
<evidence type="ECO:0000256" key="1">
    <source>
        <dbReference type="HAMAP-Rule" id="MF_01270"/>
    </source>
</evidence>
<dbReference type="PANTHER" id="PTHR30605:SF0">
    <property type="entry name" value="ANHYDRO-N-ACETYLMURAMIC ACID KINASE"/>
    <property type="match status" value="1"/>
</dbReference>
<keyword evidence="1" id="KW-0547">Nucleotide-binding</keyword>
<keyword evidence="1" id="KW-0119">Carbohydrate metabolism</keyword>
<keyword evidence="1" id="KW-0067">ATP-binding</keyword>
<name>A0A2H5XAU5_9BACT</name>
<protein>
    <recommendedName>
        <fullName evidence="1">Anhydro-N-acetylmuramic acid kinase</fullName>
        <ecNumber evidence="1">2.7.1.170</ecNumber>
    </recommendedName>
    <alternativeName>
        <fullName evidence="1">AnhMurNAc kinase</fullName>
    </alternativeName>
</protein>
<reference evidence="3" key="1">
    <citation type="submission" date="2017-09" db="EMBL/GenBank/DDBJ databases">
        <title>Metaegenomics of thermophilic ammonia-oxidizing enrichment culture.</title>
        <authorList>
            <person name="Kato S."/>
            <person name="Suzuki K."/>
        </authorList>
    </citation>
    <scope>NUCLEOTIDE SEQUENCE [LARGE SCALE GENOMIC DNA]</scope>
</reference>
<comment type="similarity">
    <text evidence="1">Belongs to the anhydro-N-acetylmuramic acid kinase family.</text>
</comment>
<accession>A0A2H5XAU5</accession>
<dbReference type="UniPathway" id="UPA00544"/>
<feature type="binding site" evidence="1">
    <location>
        <begin position="26"/>
        <end position="33"/>
    </location>
    <ligand>
        <name>ATP</name>
        <dbReference type="ChEBI" id="CHEBI:30616"/>
    </ligand>
</feature>
<dbReference type="NCBIfam" id="NF007139">
    <property type="entry name" value="PRK09585.1-3"/>
    <property type="match status" value="1"/>
</dbReference>
<dbReference type="GO" id="GO:0016773">
    <property type="term" value="F:phosphotransferase activity, alcohol group as acceptor"/>
    <property type="evidence" value="ECO:0007669"/>
    <property type="project" value="UniProtKB-UniRule"/>
</dbReference>
<sequence length="405" mass="43628">MLPTAWRWLADYAVAKERLVIGLISGTSADGVDAALVRVVGMAPQRVETLAFTTLPYPADLRRVVLQASHDGDAATLCWLHFALGELFAEAARRVAELARVPLQRVCLIGSHGQTVRHLPPPLRRARRVRRFARMGTLQLASPAVIALRTGVPVVSDFRAKDMAAGGQGAPLVSLVDWLLLRHPHKTRVALNLGGIANLTVLPAGVGPDRVVAFDTGPGNILIDGAVRHFSRGTRTYDRDGAWARKGQVDSALLQWLMRHPFLRQPPPKSTGREMFGDAFLQQVVAQARRRRLTPHDVVMTLTAFTAASIVDAIVRFVLPRVEGVDELIVSGGGAKNPVLMALLQEQLPTVSVHRSDALGIDPDAKEAIAFAVLAHRTVMGLTGNLPAATGAHQPVILGSVTLPE</sequence>
<dbReference type="GO" id="GO:0016301">
    <property type="term" value="F:kinase activity"/>
    <property type="evidence" value="ECO:0007669"/>
    <property type="project" value="UniProtKB-KW"/>
</dbReference>
<proteinExistence type="inferred from homology"/>
<comment type="function">
    <text evidence="1">Catalyzes the specific phosphorylation of 1,6-anhydro-N-acetylmuramic acid (anhMurNAc) with the simultaneous cleavage of the 1,6-anhydro ring, generating MurNAc-6-P. Is required for the utilization of anhMurNAc either imported from the medium or derived from its own cell wall murein, and thus plays a role in cell wall recycling.</text>
</comment>
<dbReference type="EC" id="2.7.1.170" evidence="1"/>
<gene>
    <name evidence="1 2" type="primary">anmK</name>
    <name evidence="2" type="ORF">HRbin17_00811</name>
</gene>
<dbReference type="GO" id="GO:0009254">
    <property type="term" value="P:peptidoglycan turnover"/>
    <property type="evidence" value="ECO:0007669"/>
    <property type="project" value="UniProtKB-UniRule"/>
</dbReference>
<dbReference type="EMBL" id="BEHT01000008">
    <property type="protein sequence ID" value="GBC98309.1"/>
    <property type="molecule type" value="Genomic_DNA"/>
</dbReference>
<evidence type="ECO:0000313" key="2">
    <source>
        <dbReference type="EMBL" id="GBC98309.1"/>
    </source>
</evidence>